<dbReference type="InterPro" id="IPR036286">
    <property type="entry name" value="LexA/Signal_pep-like_sf"/>
</dbReference>
<organism evidence="8 9">
    <name type="scientific">Candidatus Gottesmanbacteria bacterium RIFCSPHIGHO2_01_FULL_40_15</name>
    <dbReference type="NCBI Taxonomy" id="1798376"/>
    <lineage>
        <taxon>Bacteria</taxon>
        <taxon>Candidatus Gottesmaniibacteriota</taxon>
    </lineage>
</organism>
<accession>A0A1F5Z767</accession>
<evidence type="ECO:0000313" key="8">
    <source>
        <dbReference type="EMBL" id="OGG08289.1"/>
    </source>
</evidence>
<feature type="active site" evidence="5">
    <location>
        <position position="120"/>
    </location>
</feature>
<comment type="catalytic activity">
    <reaction evidence="1 6">
        <text>Cleavage of hydrophobic, N-terminal signal or leader sequences from secreted and periplasmic proteins.</text>
        <dbReference type="EC" id="3.4.21.89"/>
    </reaction>
</comment>
<dbReference type="InterPro" id="IPR035940">
    <property type="entry name" value="CAP_sf"/>
</dbReference>
<dbReference type="GO" id="GO:0006465">
    <property type="term" value="P:signal peptide processing"/>
    <property type="evidence" value="ECO:0007669"/>
    <property type="project" value="InterPro"/>
</dbReference>
<dbReference type="GO" id="GO:0009003">
    <property type="term" value="F:signal peptidase activity"/>
    <property type="evidence" value="ECO:0007669"/>
    <property type="project" value="UniProtKB-EC"/>
</dbReference>
<dbReference type="EMBL" id="MFJF01000004">
    <property type="protein sequence ID" value="OGG08289.1"/>
    <property type="molecule type" value="Genomic_DNA"/>
</dbReference>
<evidence type="ECO:0000256" key="3">
    <source>
        <dbReference type="ARBA" id="ARBA00013208"/>
    </source>
</evidence>
<dbReference type="NCBIfam" id="TIGR02227">
    <property type="entry name" value="sigpep_I_bact"/>
    <property type="match status" value="1"/>
</dbReference>
<sequence length="454" mass="51439">MRSFVFYFSVLLIIGFLGFRFSPLAYSLMQNSGIVGEEVPVSGTGSMYPTFPKAEGVTEKEASAQTVARPKMLRYPAGINLMGKRFFSYKLQRGDIVEFENDLTRQLTDEKYGTATGFVKRIIGLPGDSVELRDGYVYSNGKILTEPYTAKPRSTYGGDFTPDCSVVKIPASSYFVLGDNRKASLDSRFDIGFVKETDIHHVLPLHDQEIYKSKWRDSKDDQLAAHKTTTDAQDFVFQLNEVRLAKNLKKLNLDNLLNKSSRIRGDIILETDDFSSEASRSGLTLEKSIRQSGYRNIIFAEVFTRGYYEAGELLENFFEFPDTEKLLLSNEYQDIGLSAVIKDVNGCPTQVVVIHLGGYKAPNYQSEDVKSWQTLIANLTDILPGWESLSGVEGVNQEKLNRLLTVLRTRLENARRIYKRIFDNQWLTDGEKNLIEQDKALHSEAEKLITELNR</sequence>
<comment type="subcellular location">
    <subcellularLocation>
        <location evidence="6">Membrane</location>
        <topology evidence="6">Single-pass type II membrane protein</topology>
    </subcellularLocation>
</comment>
<dbReference type="InterPro" id="IPR000223">
    <property type="entry name" value="Pept_S26A_signal_pept_1"/>
</dbReference>
<dbReference type="AlphaFoldDB" id="A0A1F5Z767"/>
<dbReference type="GO" id="GO:0004252">
    <property type="term" value="F:serine-type endopeptidase activity"/>
    <property type="evidence" value="ECO:0007669"/>
    <property type="project" value="InterPro"/>
</dbReference>
<keyword evidence="6" id="KW-0645">Protease</keyword>
<dbReference type="PANTHER" id="PTHR43390">
    <property type="entry name" value="SIGNAL PEPTIDASE I"/>
    <property type="match status" value="1"/>
</dbReference>
<evidence type="ECO:0000313" key="9">
    <source>
        <dbReference type="Proteomes" id="UP000177354"/>
    </source>
</evidence>
<dbReference type="PANTHER" id="PTHR43390:SF1">
    <property type="entry name" value="CHLOROPLAST PROCESSING PEPTIDASE"/>
    <property type="match status" value="1"/>
</dbReference>
<gene>
    <name evidence="8" type="ORF">A2777_06220</name>
</gene>
<dbReference type="PROSITE" id="PS00760">
    <property type="entry name" value="SPASE_I_2"/>
    <property type="match status" value="1"/>
</dbReference>
<dbReference type="InterPro" id="IPR019533">
    <property type="entry name" value="Peptidase_S26"/>
</dbReference>
<dbReference type="PRINTS" id="PR00727">
    <property type="entry name" value="LEADERPTASE"/>
</dbReference>
<dbReference type="SUPFAM" id="SSF51306">
    <property type="entry name" value="LexA/Signal peptidase"/>
    <property type="match status" value="1"/>
</dbReference>
<protein>
    <recommendedName>
        <fullName evidence="3 6">Signal peptidase I</fullName>
        <ecNumber evidence="3 6">3.4.21.89</ecNumber>
    </recommendedName>
</protein>
<feature type="domain" description="Peptidase S26" evidence="7">
    <location>
        <begin position="44"/>
        <end position="200"/>
    </location>
</feature>
<evidence type="ECO:0000256" key="1">
    <source>
        <dbReference type="ARBA" id="ARBA00000677"/>
    </source>
</evidence>
<dbReference type="Proteomes" id="UP000177354">
    <property type="component" value="Unassembled WGS sequence"/>
</dbReference>
<name>A0A1F5Z767_9BACT</name>
<dbReference type="InterPro" id="IPR019758">
    <property type="entry name" value="Pept_S26A_signal_pept_1_CS"/>
</dbReference>
<evidence type="ECO:0000256" key="6">
    <source>
        <dbReference type="RuleBase" id="RU362042"/>
    </source>
</evidence>
<dbReference type="CDD" id="cd06530">
    <property type="entry name" value="S26_SPase_I"/>
    <property type="match status" value="1"/>
</dbReference>
<evidence type="ECO:0000259" key="7">
    <source>
        <dbReference type="Pfam" id="PF10502"/>
    </source>
</evidence>
<dbReference type="Pfam" id="PF10502">
    <property type="entry name" value="Peptidase_S26"/>
    <property type="match status" value="1"/>
</dbReference>
<dbReference type="GO" id="GO:0016020">
    <property type="term" value="C:membrane"/>
    <property type="evidence" value="ECO:0007669"/>
    <property type="project" value="UniProtKB-SubCell"/>
</dbReference>
<evidence type="ECO:0000256" key="4">
    <source>
        <dbReference type="ARBA" id="ARBA00022801"/>
    </source>
</evidence>
<evidence type="ECO:0000256" key="2">
    <source>
        <dbReference type="ARBA" id="ARBA00009370"/>
    </source>
</evidence>
<dbReference type="Gene3D" id="3.40.33.10">
    <property type="entry name" value="CAP"/>
    <property type="match status" value="1"/>
</dbReference>
<dbReference type="EC" id="3.4.21.89" evidence="3 6"/>
<dbReference type="Gene3D" id="2.10.109.10">
    <property type="entry name" value="Umud Fragment, subunit A"/>
    <property type="match status" value="1"/>
</dbReference>
<feature type="active site" evidence="5">
    <location>
        <position position="46"/>
    </location>
</feature>
<keyword evidence="4 6" id="KW-0378">Hydrolase</keyword>
<reference evidence="8 9" key="1">
    <citation type="journal article" date="2016" name="Nat. Commun.">
        <title>Thousands of microbial genomes shed light on interconnected biogeochemical processes in an aquifer system.</title>
        <authorList>
            <person name="Anantharaman K."/>
            <person name="Brown C.T."/>
            <person name="Hug L.A."/>
            <person name="Sharon I."/>
            <person name="Castelle C.J."/>
            <person name="Probst A.J."/>
            <person name="Thomas B.C."/>
            <person name="Singh A."/>
            <person name="Wilkins M.J."/>
            <person name="Karaoz U."/>
            <person name="Brodie E.L."/>
            <person name="Williams K.H."/>
            <person name="Hubbard S.S."/>
            <person name="Banfield J.F."/>
        </authorList>
    </citation>
    <scope>NUCLEOTIDE SEQUENCE [LARGE SCALE GENOMIC DNA]</scope>
</reference>
<evidence type="ECO:0000256" key="5">
    <source>
        <dbReference type="PIRSR" id="PIRSR600223-1"/>
    </source>
</evidence>
<dbReference type="InterPro" id="IPR019757">
    <property type="entry name" value="Pept_S26A_signal_pept_1_Lys-AS"/>
</dbReference>
<comment type="similarity">
    <text evidence="2 6">Belongs to the peptidase S26 family.</text>
</comment>
<comment type="caution">
    <text evidence="8">The sequence shown here is derived from an EMBL/GenBank/DDBJ whole genome shotgun (WGS) entry which is preliminary data.</text>
</comment>
<dbReference type="PROSITE" id="PS00761">
    <property type="entry name" value="SPASE_I_3"/>
    <property type="match status" value="1"/>
</dbReference>
<proteinExistence type="inferred from homology"/>